<dbReference type="Proteomes" id="UP000450000">
    <property type="component" value="Unassembled WGS sequence"/>
</dbReference>
<protein>
    <submittedName>
        <fullName evidence="2">DUF4097 family beta strand repeat protein</fullName>
    </submittedName>
</protein>
<dbReference type="OrthoDB" id="4331847at2"/>
<dbReference type="Pfam" id="PF13349">
    <property type="entry name" value="DUF4097"/>
    <property type="match status" value="1"/>
</dbReference>
<dbReference type="AlphaFoldDB" id="A0A6N7L4G7"/>
<evidence type="ECO:0000313" key="2">
    <source>
        <dbReference type="EMBL" id="MQS17769.1"/>
    </source>
</evidence>
<gene>
    <name evidence="2" type="ORF">F7Q99_37675</name>
</gene>
<name>A0A6N7L4G7_9ACTN</name>
<comment type="caution">
    <text evidence="2">The sequence shown here is derived from an EMBL/GenBank/DDBJ whole genome shotgun (WGS) entry which is preliminary data.</text>
</comment>
<dbReference type="RefSeq" id="WP_153471273.1">
    <property type="nucleotide sequence ID" value="NZ_WBOF01000006.1"/>
</dbReference>
<organism evidence="2 3">
    <name type="scientific">Streptomyces kaniharaensis</name>
    <dbReference type="NCBI Taxonomy" id="212423"/>
    <lineage>
        <taxon>Bacteria</taxon>
        <taxon>Bacillati</taxon>
        <taxon>Actinomycetota</taxon>
        <taxon>Actinomycetes</taxon>
        <taxon>Kitasatosporales</taxon>
        <taxon>Streptomycetaceae</taxon>
        <taxon>Streptomyces</taxon>
    </lineage>
</organism>
<proteinExistence type="predicted"/>
<dbReference type="InterPro" id="IPR025164">
    <property type="entry name" value="Toastrack_DUF4097"/>
</dbReference>
<feature type="domain" description="DUF4097" evidence="1">
    <location>
        <begin position="102"/>
        <end position="238"/>
    </location>
</feature>
<dbReference type="EMBL" id="WBOF01000006">
    <property type="protein sequence ID" value="MQS17769.1"/>
    <property type="molecule type" value="Genomic_DNA"/>
</dbReference>
<reference evidence="2 3" key="1">
    <citation type="submission" date="2019-09" db="EMBL/GenBank/DDBJ databases">
        <title>Genome Sequences of Streptomyces kaniharaensis ATCC 21070.</title>
        <authorList>
            <person name="Zhu W."/>
            <person name="De Crecy-Lagard V."/>
            <person name="Richards N.G."/>
        </authorList>
    </citation>
    <scope>NUCLEOTIDE SEQUENCE [LARGE SCALE GENOMIC DNA]</scope>
    <source>
        <strain evidence="2 3">SF-557</strain>
    </source>
</reference>
<evidence type="ECO:0000313" key="3">
    <source>
        <dbReference type="Proteomes" id="UP000450000"/>
    </source>
</evidence>
<dbReference type="Gene3D" id="2.160.20.120">
    <property type="match status" value="1"/>
</dbReference>
<accession>A0A6N7L4G7</accession>
<evidence type="ECO:0000259" key="1">
    <source>
        <dbReference type="Pfam" id="PF13349"/>
    </source>
</evidence>
<dbReference type="PROSITE" id="PS51257">
    <property type="entry name" value="PROKAR_LIPOPROTEIN"/>
    <property type="match status" value="1"/>
</dbReference>
<keyword evidence="3" id="KW-1185">Reference proteome</keyword>
<sequence length="240" mass="24293">MGRQRRYIGALVIAGIAVGGLSACSPRTEFSDDATVTEKVTAVRLDTSAGSVTVHGKAGATQIAVHRTIGYEHDRPGATTRLENGVLVLGGCGDDCSASYTVEIPAGLPITGETSAGEISLSQVGEVSVRTSSGSITLDGVAGPVDVHTSNGAIEGTGLQGDRIRAQTSNGRIRLTPGKAQDVTAKTSNGAITLTVPAAAYHVITSNSSGDIHVGVPDDPAGRYRLDLGTSNGGITVRTG</sequence>